<evidence type="ECO:0000256" key="1">
    <source>
        <dbReference type="SAM" id="MobiDB-lite"/>
    </source>
</evidence>
<dbReference type="CDD" id="cd07043">
    <property type="entry name" value="STAS_anti-anti-sigma_factors"/>
    <property type="match status" value="1"/>
</dbReference>
<organism evidence="3 4">
    <name type="scientific">Reyranella humidisoli</name>
    <dbReference type="NCBI Taxonomy" id="2849149"/>
    <lineage>
        <taxon>Bacteria</taxon>
        <taxon>Pseudomonadati</taxon>
        <taxon>Pseudomonadota</taxon>
        <taxon>Alphaproteobacteria</taxon>
        <taxon>Hyphomicrobiales</taxon>
        <taxon>Reyranellaceae</taxon>
        <taxon>Reyranella</taxon>
    </lineage>
</organism>
<dbReference type="InterPro" id="IPR002645">
    <property type="entry name" value="STAS_dom"/>
</dbReference>
<evidence type="ECO:0000259" key="2">
    <source>
        <dbReference type="PROSITE" id="PS50801"/>
    </source>
</evidence>
<reference evidence="3 4" key="1">
    <citation type="submission" date="2021-06" db="EMBL/GenBank/DDBJ databases">
        <authorList>
            <person name="Lee D.H."/>
        </authorList>
    </citation>
    <scope>NUCLEOTIDE SEQUENCE [LARGE SCALE GENOMIC DNA]</scope>
    <source>
        <strain evidence="3 4">MMS21-HV4-11</strain>
    </source>
</reference>
<dbReference type="EMBL" id="JAHOPB010000001">
    <property type="protein sequence ID" value="MBU8875199.1"/>
    <property type="molecule type" value="Genomic_DNA"/>
</dbReference>
<feature type="domain" description="STAS" evidence="2">
    <location>
        <begin position="1"/>
        <end position="108"/>
    </location>
</feature>
<dbReference type="Proteomes" id="UP000727907">
    <property type="component" value="Unassembled WGS sequence"/>
</dbReference>
<name>A0ABS6IKS1_9HYPH</name>
<evidence type="ECO:0000313" key="3">
    <source>
        <dbReference type="EMBL" id="MBU8875199.1"/>
    </source>
</evidence>
<dbReference type="RefSeq" id="WP_216962068.1">
    <property type="nucleotide sequence ID" value="NZ_JAHOPB010000001.1"/>
</dbReference>
<dbReference type="Pfam" id="PF01740">
    <property type="entry name" value="STAS"/>
    <property type="match status" value="1"/>
</dbReference>
<proteinExistence type="predicted"/>
<sequence>MSSLNRKQPISTVMLPAKVDSVTVASVEVMLVAALRPGARVIVDGSQVTYMSAAGVRTFASVLHKAAEVEARIVFCRFTGAAWDCLLVSGFSELLEIAPTVEEASARLEREPPHVGGESLHRRGATG</sequence>
<keyword evidence="4" id="KW-1185">Reference proteome</keyword>
<protein>
    <submittedName>
        <fullName evidence="3">STAS domain-containing protein</fullName>
    </submittedName>
</protein>
<dbReference type="PROSITE" id="PS50801">
    <property type="entry name" value="STAS"/>
    <property type="match status" value="1"/>
</dbReference>
<accession>A0ABS6IKS1</accession>
<evidence type="ECO:0000313" key="4">
    <source>
        <dbReference type="Proteomes" id="UP000727907"/>
    </source>
</evidence>
<gene>
    <name evidence="3" type="ORF">KQ910_15605</name>
</gene>
<feature type="region of interest" description="Disordered" evidence="1">
    <location>
        <begin position="106"/>
        <end position="127"/>
    </location>
</feature>
<comment type="caution">
    <text evidence="3">The sequence shown here is derived from an EMBL/GenBank/DDBJ whole genome shotgun (WGS) entry which is preliminary data.</text>
</comment>